<dbReference type="SUPFAM" id="SSF47729">
    <property type="entry name" value="IHF-like DNA-binding proteins"/>
    <property type="match status" value="1"/>
</dbReference>
<organism evidence="5">
    <name type="scientific">Barrientosiimonas endolithica</name>
    <dbReference type="NCBI Taxonomy" id="1535208"/>
    <lineage>
        <taxon>Bacteria</taxon>
        <taxon>Bacillati</taxon>
        <taxon>Actinomycetota</taxon>
        <taxon>Actinomycetes</taxon>
        <taxon>Micrococcales</taxon>
        <taxon>Dermacoccaceae</taxon>
        <taxon>Barrientosiimonas</taxon>
    </lineage>
</organism>
<feature type="compositionally biased region" description="Low complexity" evidence="4">
    <location>
        <begin position="102"/>
        <end position="115"/>
    </location>
</feature>
<dbReference type="PANTHER" id="PTHR33175:SF3">
    <property type="entry name" value="DNA-BINDING PROTEIN HU-BETA"/>
    <property type="match status" value="1"/>
</dbReference>
<sequence length="210" mass="21477">MNKAELIANLEGRLGSKKAANDALEAVFDVIIREVAKGNKVGITGFGTFEKVSRAARTGRNPRTGQSVRIKKTAVPKFKPGTAFKTVVADPRSLPKTGNAGGRATAAGSSTTTKKAATKKIAAKKSTAKKATGTTAAKKSAAKSTGAATKSTAAKKSTAKKASGTTAAKKSTAKKATTKATPARSTAKKTTTRSTAKKAPAKKTTRTAKR</sequence>
<dbReference type="SMART" id="SM00411">
    <property type="entry name" value="BHL"/>
    <property type="match status" value="1"/>
</dbReference>
<feature type="compositionally biased region" description="Basic residues" evidence="4">
    <location>
        <begin position="116"/>
        <end position="128"/>
    </location>
</feature>
<dbReference type="EMBL" id="AP027735">
    <property type="protein sequence ID" value="BDZ58718.1"/>
    <property type="molecule type" value="Genomic_DNA"/>
</dbReference>
<gene>
    <name evidence="5" type="ORF">GCM10025872_23750</name>
</gene>
<dbReference type="Pfam" id="PF00216">
    <property type="entry name" value="Bac_DNA_binding"/>
    <property type="match status" value="1"/>
</dbReference>
<evidence type="ECO:0000256" key="4">
    <source>
        <dbReference type="SAM" id="MobiDB-lite"/>
    </source>
</evidence>
<dbReference type="InterPro" id="IPR000119">
    <property type="entry name" value="Hist_DNA-bd"/>
</dbReference>
<evidence type="ECO:0000256" key="2">
    <source>
        <dbReference type="ARBA" id="ARBA00023125"/>
    </source>
</evidence>
<accession>A0ABM8HCM6</accession>
<proteinExistence type="inferred from homology"/>
<dbReference type="InterPro" id="IPR010992">
    <property type="entry name" value="IHF-like_DNA-bd_dom_sf"/>
</dbReference>
<dbReference type="PROSITE" id="PS00045">
    <property type="entry name" value="HISTONE_LIKE"/>
    <property type="match status" value="1"/>
</dbReference>
<evidence type="ECO:0000256" key="3">
    <source>
        <dbReference type="RuleBase" id="RU003939"/>
    </source>
</evidence>
<keyword evidence="2" id="KW-0238">DNA-binding</keyword>
<evidence type="ECO:0008006" key="6">
    <source>
        <dbReference type="Google" id="ProtNLM"/>
    </source>
</evidence>
<feature type="compositionally biased region" description="Basic residues" evidence="4">
    <location>
        <begin position="186"/>
        <end position="210"/>
    </location>
</feature>
<dbReference type="Gene3D" id="4.10.520.10">
    <property type="entry name" value="IHF-like DNA-binding proteins"/>
    <property type="match status" value="1"/>
</dbReference>
<dbReference type="RefSeq" id="WP_289231034.1">
    <property type="nucleotide sequence ID" value="NZ_AP027735.1"/>
</dbReference>
<dbReference type="CDD" id="cd13831">
    <property type="entry name" value="HU"/>
    <property type="match status" value="1"/>
</dbReference>
<evidence type="ECO:0000313" key="5">
    <source>
        <dbReference type="EMBL" id="BDZ58718.1"/>
    </source>
</evidence>
<keyword evidence="1" id="KW-0226">DNA condensation</keyword>
<feature type="region of interest" description="Disordered" evidence="4">
    <location>
        <begin position="89"/>
        <end position="210"/>
    </location>
</feature>
<evidence type="ECO:0000256" key="1">
    <source>
        <dbReference type="ARBA" id="ARBA00023067"/>
    </source>
</evidence>
<comment type="similarity">
    <text evidence="3">Belongs to the bacterial histone-like protein family.</text>
</comment>
<dbReference type="InterPro" id="IPR020816">
    <property type="entry name" value="Histone-like_DNA-bd_CS"/>
</dbReference>
<dbReference type="PANTHER" id="PTHR33175">
    <property type="entry name" value="DNA-BINDING PROTEIN HU"/>
    <property type="match status" value="1"/>
</dbReference>
<protein>
    <recommendedName>
        <fullName evidence="6">DNA-binding protein</fullName>
    </recommendedName>
</protein>
<name>A0ABM8HCM6_9MICO</name>
<dbReference type="PRINTS" id="PR01727">
    <property type="entry name" value="DNABINDINGHU"/>
</dbReference>
<reference evidence="5" key="1">
    <citation type="journal article" date="2014" name="Int. J. Syst. Evol. Microbiol.">
        <title>Complete genome of a new Firmicutes species belonging to the dominant human colonic microbiota ('Ruminococcus bicirculans') reveals two chromosomes and a selective capacity to utilize plant glucans.</title>
        <authorList>
            <consortium name="NISC Comparative Sequencing Program"/>
            <person name="Wegmann U."/>
            <person name="Louis P."/>
            <person name="Goesmann A."/>
            <person name="Henrissat B."/>
            <person name="Duncan S.H."/>
            <person name="Flint H.J."/>
        </authorList>
    </citation>
    <scope>NUCLEOTIDE SEQUENCE</scope>
    <source>
        <strain evidence="5">NBRC 110608</strain>
    </source>
</reference>
<feature type="compositionally biased region" description="Low complexity" evidence="4">
    <location>
        <begin position="129"/>
        <end position="170"/>
    </location>
</feature>
<reference evidence="5" key="2">
    <citation type="submission" date="2023-02" db="EMBL/GenBank/DDBJ databases">
        <authorList>
            <person name="Sun Q."/>
            <person name="Mori K."/>
        </authorList>
    </citation>
    <scope>NUCLEOTIDE SEQUENCE</scope>
    <source>
        <strain evidence="5">NBRC 110608</strain>
    </source>
</reference>